<dbReference type="InterPro" id="IPR009057">
    <property type="entry name" value="Homeodomain-like_sf"/>
</dbReference>
<evidence type="ECO:0000256" key="4">
    <source>
        <dbReference type="ARBA" id="ARBA00022827"/>
    </source>
</evidence>
<evidence type="ECO:0000256" key="3">
    <source>
        <dbReference type="ARBA" id="ARBA00022630"/>
    </source>
</evidence>
<dbReference type="GO" id="GO:0141052">
    <property type="term" value="F:histone H3 demethylase activity"/>
    <property type="evidence" value="ECO:0007669"/>
    <property type="project" value="UniProtKB-ARBA"/>
</dbReference>
<keyword evidence="10" id="KW-1185">Reference proteome</keyword>
<feature type="domain" description="SWIRM" evidence="8">
    <location>
        <begin position="668"/>
        <end position="768"/>
    </location>
</feature>
<dbReference type="SUPFAM" id="SSF51905">
    <property type="entry name" value="FAD/NAD(P)-binding domain"/>
    <property type="match status" value="1"/>
</dbReference>
<evidence type="ECO:0000256" key="1">
    <source>
        <dbReference type="ARBA" id="ARBA00001974"/>
    </source>
</evidence>
<evidence type="ECO:0000259" key="8">
    <source>
        <dbReference type="PROSITE" id="PS50934"/>
    </source>
</evidence>
<accession>A0ABD2YD57</accession>
<feature type="region of interest" description="Disordered" evidence="7">
    <location>
        <begin position="557"/>
        <end position="612"/>
    </location>
</feature>
<evidence type="ECO:0000256" key="5">
    <source>
        <dbReference type="ARBA" id="ARBA00022853"/>
    </source>
</evidence>
<reference evidence="9 10" key="1">
    <citation type="submission" date="2024-11" db="EMBL/GenBank/DDBJ databases">
        <title>A near-complete genome assembly of Cinchona calisaya.</title>
        <authorList>
            <person name="Lian D.C."/>
            <person name="Zhao X.W."/>
            <person name="Wei L."/>
        </authorList>
    </citation>
    <scope>NUCLEOTIDE SEQUENCE [LARGE SCALE GENOMIC DNA]</scope>
    <source>
        <tissue evidence="9">Nenye</tissue>
    </source>
</reference>
<dbReference type="PANTHER" id="PTHR10742:SF410">
    <property type="entry name" value="LYSINE-SPECIFIC HISTONE DEMETHYLASE 2"/>
    <property type="match status" value="1"/>
</dbReference>
<feature type="region of interest" description="Disordered" evidence="7">
    <location>
        <begin position="1623"/>
        <end position="1643"/>
    </location>
</feature>
<comment type="similarity">
    <text evidence="2">Belongs to the flavin monoamine oxidase family.</text>
</comment>
<dbReference type="Gene3D" id="3.50.50.60">
    <property type="entry name" value="FAD/NAD(P)-binding domain"/>
    <property type="match status" value="2"/>
</dbReference>
<dbReference type="InterPro" id="IPR036388">
    <property type="entry name" value="WH-like_DNA-bd_sf"/>
</dbReference>
<feature type="compositionally biased region" description="Polar residues" evidence="7">
    <location>
        <begin position="574"/>
        <end position="585"/>
    </location>
</feature>
<evidence type="ECO:0000256" key="2">
    <source>
        <dbReference type="ARBA" id="ARBA00005995"/>
    </source>
</evidence>
<evidence type="ECO:0000313" key="9">
    <source>
        <dbReference type="EMBL" id="KAL3505363.1"/>
    </source>
</evidence>
<feature type="region of interest" description="Disordered" evidence="7">
    <location>
        <begin position="446"/>
        <end position="490"/>
    </location>
</feature>
<feature type="region of interest" description="Disordered" evidence="7">
    <location>
        <begin position="1688"/>
        <end position="1711"/>
    </location>
</feature>
<keyword evidence="3" id="KW-0285">Flavoprotein</keyword>
<dbReference type="InterPro" id="IPR035441">
    <property type="entry name" value="TFIIS/LEDGF_dom_sf"/>
</dbReference>
<feature type="region of interest" description="Disordered" evidence="7">
    <location>
        <begin position="1892"/>
        <end position="1919"/>
    </location>
</feature>
<dbReference type="PANTHER" id="PTHR10742">
    <property type="entry name" value="FLAVIN MONOAMINE OXIDASE"/>
    <property type="match status" value="1"/>
</dbReference>
<dbReference type="Pfam" id="PF01593">
    <property type="entry name" value="Amino_oxidase"/>
    <property type="match status" value="1"/>
</dbReference>
<feature type="compositionally biased region" description="Polar residues" evidence="7">
    <location>
        <begin position="1689"/>
        <end position="1698"/>
    </location>
</feature>
<dbReference type="SUPFAM" id="SSF47676">
    <property type="entry name" value="Conserved domain common to transcription factors TFIIS, elongin A, CRSP70"/>
    <property type="match status" value="1"/>
</dbReference>
<dbReference type="SUPFAM" id="SSF46689">
    <property type="entry name" value="Homeodomain-like"/>
    <property type="match status" value="1"/>
</dbReference>
<comment type="cofactor">
    <cofactor evidence="1">
        <name>FAD</name>
        <dbReference type="ChEBI" id="CHEBI:57692"/>
    </cofactor>
</comment>
<name>A0ABD2YD57_9GENT</name>
<protein>
    <recommendedName>
        <fullName evidence="8">SWIRM domain-containing protein</fullName>
    </recommendedName>
</protein>
<dbReference type="SUPFAM" id="SSF54373">
    <property type="entry name" value="FAD-linked reductases, C-terminal domain"/>
    <property type="match status" value="1"/>
</dbReference>
<dbReference type="Pfam" id="PF23030">
    <property type="entry name" value="SCAF11-like_C"/>
    <property type="match status" value="1"/>
</dbReference>
<dbReference type="Gene3D" id="3.90.660.10">
    <property type="match status" value="1"/>
</dbReference>
<proteinExistence type="inferred from homology"/>
<dbReference type="Pfam" id="PF04433">
    <property type="entry name" value="SWIRM"/>
    <property type="match status" value="1"/>
</dbReference>
<dbReference type="EMBL" id="JBJUIK010000014">
    <property type="protein sequence ID" value="KAL3505363.1"/>
    <property type="molecule type" value="Genomic_DNA"/>
</dbReference>
<keyword evidence="4" id="KW-0274">FAD</keyword>
<dbReference type="Gene3D" id="1.10.10.10">
    <property type="entry name" value="Winged helix-like DNA-binding domain superfamily/Winged helix DNA-binding domain"/>
    <property type="match status" value="1"/>
</dbReference>
<evidence type="ECO:0000256" key="7">
    <source>
        <dbReference type="SAM" id="MobiDB-lite"/>
    </source>
</evidence>
<dbReference type="InterPro" id="IPR050281">
    <property type="entry name" value="Flavin_monoamine_oxidase"/>
</dbReference>
<keyword evidence="5" id="KW-0156">Chromatin regulator</keyword>
<organism evidence="9 10">
    <name type="scientific">Cinchona calisaya</name>
    <dbReference type="NCBI Taxonomy" id="153742"/>
    <lineage>
        <taxon>Eukaryota</taxon>
        <taxon>Viridiplantae</taxon>
        <taxon>Streptophyta</taxon>
        <taxon>Embryophyta</taxon>
        <taxon>Tracheophyta</taxon>
        <taxon>Spermatophyta</taxon>
        <taxon>Magnoliopsida</taxon>
        <taxon>eudicotyledons</taxon>
        <taxon>Gunneridae</taxon>
        <taxon>Pentapetalae</taxon>
        <taxon>asterids</taxon>
        <taxon>lamiids</taxon>
        <taxon>Gentianales</taxon>
        <taxon>Rubiaceae</taxon>
        <taxon>Cinchonoideae</taxon>
        <taxon>Cinchoneae</taxon>
        <taxon>Cinchona</taxon>
    </lineage>
</organism>
<dbReference type="InterPro" id="IPR007526">
    <property type="entry name" value="SWIRM"/>
</dbReference>
<dbReference type="PROSITE" id="PS50934">
    <property type="entry name" value="SWIRM"/>
    <property type="match status" value="1"/>
</dbReference>
<dbReference type="InterPro" id="IPR057031">
    <property type="entry name" value="SFR19-like_C"/>
</dbReference>
<dbReference type="PRINTS" id="PR00419">
    <property type="entry name" value="ADXRDTASE"/>
</dbReference>
<feature type="region of interest" description="Disordered" evidence="7">
    <location>
        <begin position="302"/>
        <end position="330"/>
    </location>
</feature>
<dbReference type="InterPro" id="IPR002937">
    <property type="entry name" value="Amino_oxidase"/>
</dbReference>
<gene>
    <name evidence="9" type="ORF">ACH5RR_035204</name>
</gene>
<dbReference type="InterPro" id="IPR036188">
    <property type="entry name" value="FAD/NAD-bd_sf"/>
</dbReference>
<dbReference type="GO" id="GO:0016705">
    <property type="term" value="F:oxidoreductase activity, acting on paired donors, with incorporation or reduction of molecular oxygen"/>
    <property type="evidence" value="ECO:0007669"/>
    <property type="project" value="UniProtKB-ARBA"/>
</dbReference>
<evidence type="ECO:0000256" key="6">
    <source>
        <dbReference type="ARBA" id="ARBA00023002"/>
    </source>
</evidence>
<feature type="compositionally biased region" description="Basic and acidic residues" evidence="7">
    <location>
        <begin position="446"/>
        <end position="462"/>
    </location>
</feature>
<evidence type="ECO:0000313" key="10">
    <source>
        <dbReference type="Proteomes" id="UP001630127"/>
    </source>
</evidence>
<sequence>MEGEEKNKFSFKRRAKKIEIGLESDDDELIGSFLKLKSKRNSKKNKAVSAAGDKGKGIDKLLVEDEDLVGMDDTLASFRKKLRAPKKDDGSVLMVGGDLGSNLAELMSQSVAEKVGVDDGGGGYTVDKGLGVGARKKNRRSKVELASNDVGADFDSKTTSHCWYSGDNSSQKENESALGRVEVSVNCLDDGLEDSISAFLHKAQSGLIGKSLCSLRLRSGKETQVFKDGVSGDFMPELARESGSASELARKSGSALELANEMADSNLDLHVSSMLEDNKTDDILQVKFPSSNSRQELCSAPVMSDGTCRSSGNVDDKVSGSIPENSVPMSVLRGSQSSLRACSDTIMKVQDSGFTSQTQVSGAPGHCPGKRMSVLLHVAEVPFAATASEELESHHIHESVLAENNDQKLWLNSVSRNDTSNAGQRICSRVGKQFLQVFSDHESLNRSCDAPHKRYPSNDHDGPNQVRDNCTGVPDASVSSEKEGLLEGSLSPVSACGTTKHEFAPGVKQQDTTLWHGGDSNQFLQCQTPNDSVALSDKHCSALYGNKPFDGVSKDASLQGSDYFPGEEEAKGVSSPSDMPDSNESYVEDAGICPGPESKTKSTGVGERRKPRKRRLGDMAYEGDADWEILIHDQDFLIGHQVGDSLQSYKTRGKLNSSTSITLDADNGGAAAISAGLKARAVGPVEKIKFKEVLKHKGGLQEYLEYRNNILSLWNKDVSRILPLSDCGVSDTPLVDNSPRASLVRDIYAFLDQCGYINFGVASEKAVNGSAHNLKLLKEENFAERSGAPVADANDGVCFILGKLRNTEISRMENNSIALNDEKRLMAKTKLDERHVDFQPIGFSAHTGHEGFPADNCEENGDLGAKIPGETVSSSIVGSNPSSEDEKIRILPVANPDLCPTGEAEVGKSFSCSLSHLPEGCSNFQSTWDDDRSHFGICELDARKRIIVVGAGPAGLTAARHLHRQGFHVTMLEARSRIGGRVFTDRSSLSVPVDLGASIITGVEADVATERRADPSSLVCAQLGLELTVLNSDCPLYDTVTGQKVPANIDETLEAEYNSLLDDMVLLVAQKGENAIRMSLEEGLEYALKRRRMAHCARTLVDSEQSESLDTVITSERVPIDDEVPEDHSCKTEILAPLERRVMDWHFANLEYGCAALLKEVSLPYWNQDDDYGGFGGAHCMIKGGYSTVIDSLGEGLRIHLNHIVTDIRYTDAMSNSDQHKVKVLTSNGSEFSGDAVLITVPLGCLKAETIKFSPPLPQWKFLSIQRLGFGVLNKVVMEFSEVFWDDSIDYFGATAEETTQRGWCFMFWNVKKTVGAPVLIALVVGKAAIDGQSRSSSDHVNHALFVLRKLFGETAVPDPVASVVTDWGGDPYSYGAYSYVAVGSSGEDYDLLGRPVENCLFFAGEATCKEHPDTVGGAMMSGLREAVRIIDILNTGTDYTAEVEAMEAAKRHSDNERSEIRDIINRLEAIELSNVLCKNSFDQTQILTKESLLQDLFYSAKTTVGRLHVAKQLLKLPVQVLKSFAGNKEGLTVLNSWMLDSMGKDGTQLLRHCVRLLVLVSTDLLAVRLSGIGKTVKEKVCVHTSRDIRAIASQLVSVWIEIFRKEKASNGGLKLLRQPTGVDSFKGRSSQAPGKPPLRTNHITLDNRGSAKVSSRNLLASSTNSKKSNMVKPVKFETFTDSKLEVKASSSEGSVGRQNAAGEEHTEFPMSEEERAAFAAAEAARAAALAAEEAYASSGAKSGMSLQLPKIPSFNKFARREQYARMDESDIRRNWSGGVFGKQDCLSEIDSRNCRVRDWSVDFSAAGVNLDTSKMSVDNCSQQSHSNEIACQLNFSEHSGENVAVDSSFFTTAWIDGAGSVGIKDYNDIARWQCQAAAANSDFFHHQTMHITDEEDSTSKLPTRNRDGPTHESSASQVTVNKELVKNRLLGAERIKQAVVEYVASLLMPLYKARKIDREGYKSIMKKSATKVMEQATDAEKAMAVFEFLDSKRKNKIRAFVDRLIERHMAMKPAVKS</sequence>
<comment type="caution">
    <text evidence="9">The sequence shown here is derived from an EMBL/GenBank/DDBJ whole genome shotgun (WGS) entry which is preliminary data.</text>
</comment>
<dbReference type="Proteomes" id="UP001630127">
    <property type="component" value="Unassembled WGS sequence"/>
</dbReference>
<keyword evidence="6" id="KW-0560">Oxidoreductase</keyword>